<feature type="region of interest" description="Disordered" evidence="1">
    <location>
        <begin position="1"/>
        <end position="91"/>
    </location>
</feature>
<accession>A0A0D1WC84</accession>
<feature type="region of interest" description="Disordered" evidence="1">
    <location>
        <begin position="342"/>
        <end position="390"/>
    </location>
</feature>
<organism evidence="2 3">
    <name type="scientific">Exophiala sideris</name>
    <dbReference type="NCBI Taxonomy" id="1016849"/>
    <lineage>
        <taxon>Eukaryota</taxon>
        <taxon>Fungi</taxon>
        <taxon>Dikarya</taxon>
        <taxon>Ascomycota</taxon>
        <taxon>Pezizomycotina</taxon>
        <taxon>Eurotiomycetes</taxon>
        <taxon>Chaetothyriomycetidae</taxon>
        <taxon>Chaetothyriales</taxon>
        <taxon>Herpotrichiellaceae</taxon>
        <taxon>Exophiala</taxon>
    </lineage>
</organism>
<name>A0A0D1WC84_9EURO</name>
<feature type="compositionally biased region" description="Basic and acidic residues" evidence="1">
    <location>
        <begin position="368"/>
        <end position="377"/>
    </location>
</feature>
<protein>
    <submittedName>
        <fullName evidence="2">Uncharacterized protein</fullName>
    </submittedName>
</protein>
<evidence type="ECO:0000313" key="3">
    <source>
        <dbReference type="Proteomes" id="UP000053599"/>
    </source>
</evidence>
<dbReference type="HOGENOM" id="CLU_413893_0_0_1"/>
<dbReference type="InterPro" id="IPR036388">
    <property type="entry name" value="WH-like_DNA-bd_sf"/>
</dbReference>
<feature type="region of interest" description="Disordered" evidence="1">
    <location>
        <begin position="289"/>
        <end position="317"/>
    </location>
</feature>
<feature type="compositionally biased region" description="Basic and acidic residues" evidence="1">
    <location>
        <begin position="21"/>
        <end position="31"/>
    </location>
</feature>
<reference evidence="2 3" key="1">
    <citation type="submission" date="2015-01" db="EMBL/GenBank/DDBJ databases">
        <title>The Genome Sequence of Exophiala sideris CBS121828.</title>
        <authorList>
            <consortium name="The Broad Institute Genomics Platform"/>
            <person name="Cuomo C."/>
            <person name="de Hoog S."/>
            <person name="Gorbushina A."/>
            <person name="Stielow B."/>
            <person name="Teixiera M."/>
            <person name="Abouelleil A."/>
            <person name="Chapman S.B."/>
            <person name="Priest M."/>
            <person name="Young S.K."/>
            <person name="Wortman J."/>
            <person name="Nusbaum C."/>
            <person name="Birren B."/>
        </authorList>
    </citation>
    <scope>NUCLEOTIDE SEQUENCE [LARGE SCALE GENOMIC DNA]</scope>
    <source>
        <strain evidence="2 3">CBS 121828</strain>
    </source>
</reference>
<dbReference type="OrthoDB" id="5598695at2759"/>
<feature type="region of interest" description="Disordered" evidence="1">
    <location>
        <begin position="547"/>
        <end position="581"/>
    </location>
</feature>
<dbReference type="EMBL" id="KN846951">
    <property type="protein sequence ID" value="KIV86375.1"/>
    <property type="molecule type" value="Genomic_DNA"/>
</dbReference>
<dbReference type="AlphaFoldDB" id="A0A0D1WC84"/>
<dbReference type="Proteomes" id="UP000053599">
    <property type="component" value="Unassembled WGS sequence"/>
</dbReference>
<sequence length="581" mass="65913">MEKVNAKYPTPPDEAMNLMPEEEKSYTDKPLLRPLPPPGPEDGMEPLAPSHPNSPVLTKTTESPPTSRAWSPDSVSSTVPSASPLAPTEKESLDREVAATALNSLRLPAVVNHAQLVDDKQNDEQTHANDPYKDASIRPLLRQDMDKLMEQVAEGKTGEELLDKWPPGFFSTTEKWILLPHEARESKLWRTRESRFVTLPELENRLKFFLDYHIPGYEDKNGFQYESKYGHQTATTILSCTLEPYRSAKLLAWAGRLSEFPPEDFMANVRDIIHDGKYNKFFVQPKVSRPAIEASKKPSNKQGSRLPVTRKAAGPQLARQELEVKEVEEVEVVETRRHVAKTNTSVSKAVPREKCSASAVPTGKRKRSDRDGSEGKAAKKKRGNFGDTDHSAKELFGRHIKDMLNARSKNKADYEAFRDAILPNDEEILEKEVTLCDKLTWSHDVYRCQKARFFLGLAIWVEHNRQDIEEGQSKHVWNLNKAAAQFFGNIDVNKISCMFDHFTQWGWVEDIFVKGENNEQRVSTTYLERFDSDHRWKLMNEVAAFEADPQNGIPPEQRYAKAKAQPNPPEAEQGAEAALEV</sequence>
<feature type="compositionally biased region" description="Polar residues" evidence="1">
    <location>
        <begin position="51"/>
        <end position="81"/>
    </location>
</feature>
<dbReference type="Gene3D" id="1.10.10.10">
    <property type="entry name" value="Winged helix-like DNA-binding domain superfamily/Winged helix DNA-binding domain"/>
    <property type="match status" value="1"/>
</dbReference>
<dbReference type="STRING" id="1016849.A0A0D1WC84"/>
<evidence type="ECO:0000313" key="2">
    <source>
        <dbReference type="EMBL" id="KIV86375.1"/>
    </source>
</evidence>
<gene>
    <name evidence="2" type="ORF">PV11_01989</name>
</gene>
<proteinExistence type="predicted"/>
<evidence type="ECO:0000256" key="1">
    <source>
        <dbReference type="SAM" id="MobiDB-lite"/>
    </source>
</evidence>